<keyword evidence="3" id="KW-1185">Reference proteome</keyword>
<evidence type="ECO:0000313" key="3">
    <source>
        <dbReference type="Proteomes" id="UP000494365"/>
    </source>
</evidence>
<sequence>MTYSKDAYEGGRIFLTAEQKQAVDEGKKFAQRAYADVWARDAGLVQRVRTFLGDNFHWHGRLSQRGTDLEVIQTLQSMIRGESVVLVAEKPRSGGAGNTGLLASIGSAFVAYDDGETREQMRAFARSILYPPGEPVLSGSYDPATQQAKLIAARASIATIGGAFDDAADASTLLGDAQPFEYGEDMPAGDDIELAGSEGTPRNNQAQNAQFKAVVRALGLDPSQARQLHDEISKQGLGYHEILERGQDMFGGGDD</sequence>
<proteinExistence type="predicted"/>
<gene>
    <name evidence="2" type="ORF">LMG28614_03242</name>
</gene>
<accession>A0A6S7B8C3</accession>
<dbReference type="AlphaFoldDB" id="A0A6S7B8C3"/>
<feature type="compositionally biased region" description="Acidic residues" evidence="1">
    <location>
        <begin position="184"/>
        <end position="193"/>
    </location>
</feature>
<feature type="region of interest" description="Disordered" evidence="1">
    <location>
        <begin position="184"/>
        <end position="205"/>
    </location>
</feature>
<reference evidence="2 3" key="1">
    <citation type="submission" date="2020-04" db="EMBL/GenBank/DDBJ databases">
        <authorList>
            <person name="De Canck E."/>
        </authorList>
    </citation>
    <scope>NUCLEOTIDE SEQUENCE [LARGE SCALE GENOMIC DNA]</scope>
    <source>
        <strain evidence="2 3">LMG 28614</strain>
    </source>
</reference>
<evidence type="ECO:0000313" key="2">
    <source>
        <dbReference type="EMBL" id="CAB3791178.1"/>
    </source>
</evidence>
<protein>
    <submittedName>
        <fullName evidence="2">Uncharacterized protein</fullName>
    </submittedName>
</protein>
<evidence type="ECO:0000256" key="1">
    <source>
        <dbReference type="SAM" id="MobiDB-lite"/>
    </source>
</evidence>
<organism evidence="2 3">
    <name type="scientific">Paraburkholderia ultramafica</name>
    <dbReference type="NCBI Taxonomy" id="1544867"/>
    <lineage>
        <taxon>Bacteria</taxon>
        <taxon>Pseudomonadati</taxon>
        <taxon>Pseudomonadota</taxon>
        <taxon>Betaproteobacteria</taxon>
        <taxon>Burkholderiales</taxon>
        <taxon>Burkholderiaceae</taxon>
        <taxon>Paraburkholderia</taxon>
    </lineage>
</organism>
<dbReference type="Proteomes" id="UP000494365">
    <property type="component" value="Unassembled WGS sequence"/>
</dbReference>
<dbReference type="EMBL" id="CADIKK010000014">
    <property type="protein sequence ID" value="CAB3791178.1"/>
    <property type="molecule type" value="Genomic_DNA"/>
</dbReference>
<name>A0A6S7B8C3_9BURK</name>